<reference evidence="2" key="1">
    <citation type="submission" date="2020-10" db="EMBL/GenBank/DDBJ databases">
        <title>Sequencing the genomes of 1000 actinobacteria strains.</title>
        <authorList>
            <person name="Klenk H.-P."/>
        </authorList>
    </citation>
    <scope>NUCLEOTIDE SEQUENCE</scope>
    <source>
        <strain evidence="2">DSM 45354</strain>
    </source>
</reference>
<organism evidence="2 3">
    <name type="scientific">Actinopolymorpha pittospori</name>
    <dbReference type="NCBI Taxonomy" id="648752"/>
    <lineage>
        <taxon>Bacteria</taxon>
        <taxon>Bacillati</taxon>
        <taxon>Actinomycetota</taxon>
        <taxon>Actinomycetes</taxon>
        <taxon>Propionibacteriales</taxon>
        <taxon>Actinopolymorphaceae</taxon>
        <taxon>Actinopolymorpha</taxon>
    </lineage>
</organism>
<evidence type="ECO:0000313" key="3">
    <source>
        <dbReference type="Proteomes" id="UP000638648"/>
    </source>
</evidence>
<keyword evidence="3" id="KW-1185">Reference proteome</keyword>
<sequence>MALYQYRAVANGLGTDHPIPDLPFVDDSHIPLDDPAAIEAVSRKKADDMWGRKDVLREEKGWVAFTTDPQRRDLAWCVRWHREHGRSVVLYKNEDVSGIHTVLAWETRGEAQLFRAGGYCWDGTRWYRPSQVWDAAREEYVRRPVPAAVTVSVADLLVDGGDPARGRVLEVGEVEGDESTPERWLDELALWAKRRPGDRPLPQCVVTLAAPELTGDQLVGVPSMAEIAGIAASTLRAYISRGEEEVPLPQATVAGRSVWSRPVVQEWVEQRQRSPEAVIAAVTGTQDHSAQPPGVAELWDNLARSFHYSLWERPQVRKRWALRWRKRDAVRDVAENLAWNVAASLDTIVPTRAVADTIKVAVLNDFASQRESLTEFPGSYVDIQKPVAEMFDWLVRHHPVTATATFNEIVGWAERNLEIPSEVSVHSLSEALKDYGKLDRKAREDFVDRSAPPARNGQPGRASRETRVAKHSLDG</sequence>
<gene>
    <name evidence="2" type="ORF">HEB94_006782</name>
</gene>
<protein>
    <submittedName>
        <fullName evidence="2">DNA-binding transcriptional regulator AlpA</fullName>
    </submittedName>
</protein>
<accession>A0A927RCI3</accession>
<name>A0A927RCI3_9ACTN</name>
<evidence type="ECO:0000256" key="1">
    <source>
        <dbReference type="SAM" id="MobiDB-lite"/>
    </source>
</evidence>
<feature type="compositionally biased region" description="Basic and acidic residues" evidence="1">
    <location>
        <begin position="462"/>
        <end position="475"/>
    </location>
</feature>
<keyword evidence="2" id="KW-0238">DNA-binding</keyword>
<comment type="caution">
    <text evidence="2">The sequence shown here is derived from an EMBL/GenBank/DDBJ whole genome shotgun (WGS) entry which is preliminary data.</text>
</comment>
<dbReference type="GO" id="GO:0003677">
    <property type="term" value="F:DNA binding"/>
    <property type="evidence" value="ECO:0007669"/>
    <property type="project" value="UniProtKB-KW"/>
</dbReference>
<dbReference type="Proteomes" id="UP000638648">
    <property type="component" value="Unassembled WGS sequence"/>
</dbReference>
<feature type="region of interest" description="Disordered" evidence="1">
    <location>
        <begin position="443"/>
        <end position="475"/>
    </location>
</feature>
<proteinExistence type="predicted"/>
<dbReference type="EMBL" id="JADBEM010000001">
    <property type="protein sequence ID" value="MBE1609934.1"/>
    <property type="molecule type" value="Genomic_DNA"/>
</dbReference>
<evidence type="ECO:0000313" key="2">
    <source>
        <dbReference type="EMBL" id="MBE1609934.1"/>
    </source>
</evidence>
<dbReference type="AlphaFoldDB" id="A0A927RCI3"/>
<dbReference type="RefSeq" id="WP_192757214.1">
    <property type="nucleotide sequence ID" value="NZ_BAABJL010000141.1"/>
</dbReference>